<dbReference type="Proteomes" id="UP000046392">
    <property type="component" value="Unplaced"/>
</dbReference>
<evidence type="ECO:0000313" key="2">
    <source>
        <dbReference type="WBParaSite" id="SPAL_0001127000.1"/>
    </source>
</evidence>
<dbReference type="AlphaFoldDB" id="A0A0N5BZT0"/>
<accession>A0A0N5BZT0</accession>
<sequence>MDLNILSLLPEILAKIFPDIPWKQLINIKLSSRKFNYVTENYLRYMQKPKIDEIGFFNDYTHNDGIGRIRVTYKILITGANGFEDISDLKEFFLLPSEIDKLHSFFQKVDLTSLCDVDTSLDNHSEVIRIFSDYYHNPCRIGFLCVTVRNCGKDVNNTLSFLRKIQNVERLMLDLHFPHINIPRDFIIPVRNSLKMLDICEDNDTAFINPRMIKYIVENNPNLCHYRFELDNFETYKMVIETVVKEELSRSYNGCFHRGISLFLGISSGEVLSE</sequence>
<name>A0A0N5BZT0_STREA</name>
<keyword evidence="1" id="KW-1185">Reference proteome</keyword>
<reference evidence="2" key="1">
    <citation type="submission" date="2017-02" db="UniProtKB">
        <authorList>
            <consortium name="WormBaseParasite"/>
        </authorList>
    </citation>
    <scope>IDENTIFICATION</scope>
</reference>
<dbReference type="WBParaSite" id="SPAL_0001127000.1">
    <property type="protein sequence ID" value="SPAL_0001127000.1"/>
    <property type="gene ID" value="SPAL_0001127000"/>
</dbReference>
<proteinExistence type="predicted"/>
<evidence type="ECO:0000313" key="1">
    <source>
        <dbReference type="Proteomes" id="UP000046392"/>
    </source>
</evidence>
<protein>
    <submittedName>
        <fullName evidence="2">F-box domain-containing protein</fullName>
    </submittedName>
</protein>
<organism evidence="1 2">
    <name type="scientific">Strongyloides papillosus</name>
    <name type="common">Intestinal threadworm</name>
    <dbReference type="NCBI Taxonomy" id="174720"/>
    <lineage>
        <taxon>Eukaryota</taxon>
        <taxon>Metazoa</taxon>
        <taxon>Ecdysozoa</taxon>
        <taxon>Nematoda</taxon>
        <taxon>Chromadorea</taxon>
        <taxon>Rhabditida</taxon>
        <taxon>Tylenchina</taxon>
        <taxon>Panagrolaimomorpha</taxon>
        <taxon>Strongyloidoidea</taxon>
        <taxon>Strongyloididae</taxon>
        <taxon>Strongyloides</taxon>
    </lineage>
</organism>